<dbReference type="AlphaFoldDB" id="A0A0A9C5B7"/>
<proteinExistence type="predicted"/>
<protein>
    <submittedName>
        <fullName evidence="1">Uncharacterized protein</fullName>
    </submittedName>
</protein>
<reference evidence="1" key="2">
    <citation type="journal article" date="2015" name="Data Brief">
        <title>Shoot transcriptome of the giant reed, Arundo donax.</title>
        <authorList>
            <person name="Barrero R.A."/>
            <person name="Guerrero F.D."/>
            <person name="Moolhuijzen P."/>
            <person name="Goolsby J.A."/>
            <person name="Tidwell J."/>
            <person name="Bellgard S.E."/>
            <person name="Bellgard M.I."/>
        </authorList>
    </citation>
    <scope>NUCLEOTIDE SEQUENCE</scope>
    <source>
        <tissue evidence="1">Shoot tissue taken approximately 20 cm above the soil surface</tissue>
    </source>
</reference>
<dbReference type="EMBL" id="GBRH01231188">
    <property type="protein sequence ID" value="JAD66707.1"/>
    <property type="molecule type" value="Transcribed_RNA"/>
</dbReference>
<sequence length="33" mass="3485">MRPLYRFGGVMLWTSGAAANGREKASGGSGSRR</sequence>
<evidence type="ECO:0000313" key="1">
    <source>
        <dbReference type="EMBL" id="JAD66707.1"/>
    </source>
</evidence>
<name>A0A0A9C5B7_ARUDO</name>
<reference evidence="1" key="1">
    <citation type="submission" date="2014-09" db="EMBL/GenBank/DDBJ databases">
        <authorList>
            <person name="Magalhaes I.L.F."/>
            <person name="Oliveira U."/>
            <person name="Santos F.R."/>
            <person name="Vidigal T.H.D.A."/>
            <person name="Brescovit A.D."/>
            <person name="Santos A.J."/>
        </authorList>
    </citation>
    <scope>NUCLEOTIDE SEQUENCE</scope>
    <source>
        <tissue evidence="1">Shoot tissue taken approximately 20 cm above the soil surface</tissue>
    </source>
</reference>
<accession>A0A0A9C5B7</accession>
<organism evidence="1">
    <name type="scientific">Arundo donax</name>
    <name type="common">Giant reed</name>
    <name type="synonym">Donax arundinaceus</name>
    <dbReference type="NCBI Taxonomy" id="35708"/>
    <lineage>
        <taxon>Eukaryota</taxon>
        <taxon>Viridiplantae</taxon>
        <taxon>Streptophyta</taxon>
        <taxon>Embryophyta</taxon>
        <taxon>Tracheophyta</taxon>
        <taxon>Spermatophyta</taxon>
        <taxon>Magnoliopsida</taxon>
        <taxon>Liliopsida</taxon>
        <taxon>Poales</taxon>
        <taxon>Poaceae</taxon>
        <taxon>PACMAD clade</taxon>
        <taxon>Arundinoideae</taxon>
        <taxon>Arundineae</taxon>
        <taxon>Arundo</taxon>
    </lineage>
</organism>